<evidence type="ECO:0000256" key="7">
    <source>
        <dbReference type="ARBA" id="ARBA00022737"/>
    </source>
</evidence>
<evidence type="ECO:0000256" key="12">
    <source>
        <dbReference type="ARBA" id="ARBA00048329"/>
    </source>
</evidence>
<accession>A0A131XTB5</accession>
<dbReference type="InterPro" id="IPR001452">
    <property type="entry name" value="SH3_domain"/>
</dbReference>
<evidence type="ECO:0000256" key="4">
    <source>
        <dbReference type="ARBA" id="ARBA00022443"/>
    </source>
</evidence>
<keyword evidence="4 13" id="KW-0728">SH3 domain</keyword>
<dbReference type="FunFam" id="1.10.510.10:FF:000076">
    <property type="entry name" value="Mitogen-activated protein kinase kinase kinase"/>
    <property type="match status" value="1"/>
</dbReference>
<sequence>AIYDYDASGDDELSLQRGETVEVLSKDARISGDDGWWTGKIGDKVGIFPSNFITRHDGVRPVNADLSARPFEIDFSELELEEVIGVGGFGKVYRGSWRGQEVAVKAARQDPDEDIGVTTESVRQEAKLFWVLNHPNIVTLKGVCLEPPNLCLVMEYARGGPLNRVLSGRKVPPEVLVDWAVQIARGMHYLHNEAPISLIHRDLKSSNVLLSEQYGELTQKTLKITDFGLAREVYKTTRMSTAGTYAWMAPEVIKSSTFSKASDVWSYGILLWELLTGETPYKGIDALAVAYGVAVNKLTLPIPSTCPTPFSNLMKGCWSSDPHERPSFVDILRELDKITKSPFMSTPQESFHTLQEDWKHEIETMFLELRCREKEIRCREEELRRAFVQQKLQEEFLRQREQELAEREIDLLERELNVMILAQQKEQPAPAPRKRGGHFRKSRLKLLKSGAQISMPSDFRHNITVQHTPTHGGELKALRMPSSPESPPASPNLPRLRAYALPADGAKGKTWGPSSVHQRERQSPRARKHLLVDANKRWSRSAPNLPRNLAAMFPPDGDAGNSLDAGLASTNGYGYGGSEQASGGRKSSSPSVRRITELLLFNASALLAGVGAGFDVRLAQTRAHPRLQEGTTGEESQGPLGPIGSAWARDSGFPPYPICADYDFPVGSSGGYSHHTYHGPSRPHGRPCLPLESSPSRCPLTPQHQPFSPRPRKASTTSNDSSSDQAYASSASSGIGPSPLGAGPLSPPDYLSPSSGVATSTTGGETVYHSSPSHVYRDPPAYPGYSRATGATGAYAYDNPSAGYYSPQRRVPLTVAPEVPPPASVNPSFQDDDRAYVGTAPVAPSPRRSRRDYEKRPATLEVSPARWSPRPTPKARFGVAPPPAAPSPRQQQHGGRRRSTSSSAGSTPTNATPPSSGASGDACFVSSSGRVRFTVGVGSTASELQQQPRVANKAAGTSDEGGHTLLDLPAEGQSRDETVPLAARAAAAAAAAAAARRRPSIRELEEEFLSL</sequence>
<dbReference type="Gene3D" id="2.30.30.40">
    <property type="entry name" value="SH3 Domains"/>
    <property type="match status" value="1"/>
</dbReference>
<dbReference type="PRINTS" id="PR00452">
    <property type="entry name" value="SH3DOMAIN"/>
</dbReference>
<keyword evidence="7" id="KW-0677">Repeat</keyword>
<evidence type="ECO:0000256" key="2">
    <source>
        <dbReference type="ARBA" id="ARBA00006529"/>
    </source>
</evidence>
<name>A0A131XTB5_IXORI</name>
<feature type="binding site" evidence="14">
    <location>
        <position position="105"/>
    </location>
    <ligand>
        <name>ATP</name>
        <dbReference type="ChEBI" id="CHEBI:30616"/>
    </ligand>
</feature>
<evidence type="ECO:0000256" key="10">
    <source>
        <dbReference type="ARBA" id="ARBA00022840"/>
    </source>
</evidence>
<dbReference type="PROSITE" id="PS00107">
    <property type="entry name" value="PROTEIN_KINASE_ATP"/>
    <property type="match status" value="1"/>
</dbReference>
<reference evidence="19" key="2">
    <citation type="journal article" date="2018" name="PLoS Negl. Trop. Dis.">
        <title>Sialome diversity of ticks revealed by RNAseq of single tick salivary glands.</title>
        <authorList>
            <person name="Perner J."/>
            <person name="Kropackova S."/>
            <person name="Kopacek P."/>
            <person name="Ribeiro J.M."/>
        </authorList>
    </citation>
    <scope>NUCLEOTIDE SEQUENCE</scope>
    <source>
        <strain evidence="19">Siblings of single egg batch collected in Ceske Budejovice</strain>
        <tissue evidence="19">Salivary glands</tissue>
    </source>
</reference>
<evidence type="ECO:0000313" key="19">
    <source>
        <dbReference type="EMBL" id="JAR88788.1"/>
    </source>
</evidence>
<dbReference type="InterPro" id="IPR017441">
    <property type="entry name" value="Protein_kinase_ATP_BS"/>
</dbReference>
<comment type="catalytic activity">
    <reaction evidence="12">
        <text>L-seryl-[protein] + ATP = O-phospho-L-seryl-[protein] + ADP + H(+)</text>
        <dbReference type="Rhea" id="RHEA:17989"/>
        <dbReference type="Rhea" id="RHEA-COMP:9863"/>
        <dbReference type="Rhea" id="RHEA-COMP:11604"/>
        <dbReference type="ChEBI" id="CHEBI:15378"/>
        <dbReference type="ChEBI" id="CHEBI:29999"/>
        <dbReference type="ChEBI" id="CHEBI:30616"/>
        <dbReference type="ChEBI" id="CHEBI:83421"/>
        <dbReference type="ChEBI" id="CHEBI:456216"/>
        <dbReference type="EC" id="2.7.11.25"/>
    </reaction>
</comment>
<dbReference type="FunFam" id="3.30.200.20:FF:000085">
    <property type="entry name" value="Mitogen-activated protein kinase kinase kinase"/>
    <property type="match status" value="1"/>
</dbReference>
<evidence type="ECO:0000256" key="11">
    <source>
        <dbReference type="ARBA" id="ARBA00047559"/>
    </source>
</evidence>
<evidence type="ECO:0000256" key="1">
    <source>
        <dbReference type="ARBA" id="ARBA00001946"/>
    </source>
</evidence>
<dbReference type="PRINTS" id="PR00109">
    <property type="entry name" value="TYRKINASE"/>
</dbReference>
<evidence type="ECO:0000256" key="6">
    <source>
        <dbReference type="ARBA" id="ARBA00022679"/>
    </source>
</evidence>
<dbReference type="GO" id="GO:0004706">
    <property type="term" value="F:JUN kinase kinase kinase activity"/>
    <property type="evidence" value="ECO:0007669"/>
    <property type="project" value="TreeGrafter"/>
</dbReference>
<comment type="cofactor">
    <cofactor evidence="1">
        <name>Mg(2+)</name>
        <dbReference type="ChEBI" id="CHEBI:18420"/>
    </cofactor>
</comment>
<dbReference type="PANTHER" id="PTHR44329">
    <property type="entry name" value="SERINE/THREONINE-PROTEIN KINASE TNNI3K-RELATED"/>
    <property type="match status" value="1"/>
</dbReference>
<feature type="compositionally biased region" description="Low complexity" evidence="15">
    <location>
        <begin position="900"/>
        <end position="919"/>
    </location>
</feature>
<dbReference type="InterPro" id="IPR051681">
    <property type="entry name" value="Ser/Thr_Kinases-Pseudokinases"/>
</dbReference>
<dbReference type="InterPro" id="IPR011009">
    <property type="entry name" value="Kinase-like_dom_sf"/>
</dbReference>
<feature type="non-terminal residue" evidence="18">
    <location>
        <position position="1"/>
    </location>
</feature>
<dbReference type="EC" id="2.7.11.25" evidence="3"/>
<evidence type="ECO:0000259" key="16">
    <source>
        <dbReference type="PROSITE" id="PS50002"/>
    </source>
</evidence>
<proteinExistence type="evidence at transcript level"/>
<dbReference type="InterPro" id="IPR036028">
    <property type="entry name" value="SH3-like_dom_sf"/>
</dbReference>
<dbReference type="Pfam" id="PF07714">
    <property type="entry name" value="PK_Tyr_Ser-Thr"/>
    <property type="match status" value="1"/>
</dbReference>
<evidence type="ECO:0000256" key="9">
    <source>
        <dbReference type="ARBA" id="ARBA00022777"/>
    </source>
</evidence>
<keyword evidence="8 14" id="KW-0547">Nucleotide-binding</keyword>
<comment type="catalytic activity">
    <reaction evidence="11">
        <text>L-threonyl-[protein] + ATP = O-phospho-L-threonyl-[protein] + ADP + H(+)</text>
        <dbReference type="Rhea" id="RHEA:46608"/>
        <dbReference type="Rhea" id="RHEA-COMP:11060"/>
        <dbReference type="Rhea" id="RHEA-COMP:11605"/>
        <dbReference type="ChEBI" id="CHEBI:15378"/>
        <dbReference type="ChEBI" id="CHEBI:30013"/>
        <dbReference type="ChEBI" id="CHEBI:30616"/>
        <dbReference type="ChEBI" id="CHEBI:61977"/>
        <dbReference type="ChEBI" id="CHEBI:456216"/>
        <dbReference type="EC" id="2.7.11.25"/>
    </reaction>
</comment>
<organism evidence="18">
    <name type="scientific">Ixodes ricinus</name>
    <name type="common">Common tick</name>
    <name type="synonym">Acarus ricinus</name>
    <dbReference type="NCBI Taxonomy" id="34613"/>
    <lineage>
        <taxon>Eukaryota</taxon>
        <taxon>Metazoa</taxon>
        <taxon>Ecdysozoa</taxon>
        <taxon>Arthropoda</taxon>
        <taxon>Chelicerata</taxon>
        <taxon>Arachnida</taxon>
        <taxon>Acari</taxon>
        <taxon>Parasitiformes</taxon>
        <taxon>Ixodida</taxon>
        <taxon>Ixodoidea</taxon>
        <taxon>Ixodidae</taxon>
        <taxon>Ixodinae</taxon>
        <taxon>Ixodes</taxon>
    </lineage>
</organism>
<evidence type="ECO:0000256" key="3">
    <source>
        <dbReference type="ARBA" id="ARBA00012406"/>
    </source>
</evidence>
<evidence type="ECO:0000313" key="18">
    <source>
        <dbReference type="EMBL" id="JAP70544.1"/>
    </source>
</evidence>
<dbReference type="InterPro" id="IPR001245">
    <property type="entry name" value="Ser-Thr/Tyr_kinase_cat_dom"/>
</dbReference>
<evidence type="ECO:0000259" key="17">
    <source>
        <dbReference type="PROSITE" id="PS50011"/>
    </source>
</evidence>
<feature type="compositionally biased region" description="Polar residues" evidence="15">
    <location>
        <begin position="939"/>
        <end position="949"/>
    </location>
</feature>
<dbReference type="SMART" id="SM00326">
    <property type="entry name" value="SH3"/>
    <property type="match status" value="1"/>
</dbReference>
<feature type="domain" description="Protein kinase" evidence="17">
    <location>
        <begin position="78"/>
        <end position="344"/>
    </location>
</feature>
<evidence type="ECO:0000256" key="14">
    <source>
        <dbReference type="PROSITE-ProRule" id="PRU10141"/>
    </source>
</evidence>
<reference evidence="18" key="1">
    <citation type="submission" date="2016-02" db="EMBL/GenBank/DDBJ databases">
        <title>RNAseq analyses of the midgut from blood- or serum-fed Ixodes ricinus ticks.</title>
        <authorList>
            <person name="Perner J."/>
            <person name="Provaznik J."/>
            <person name="Schrenkova J."/>
            <person name="Urbanova V."/>
            <person name="Ribeiro J.M."/>
            <person name="Kopacek P."/>
        </authorList>
    </citation>
    <scope>NUCLEOTIDE SEQUENCE</scope>
    <source>
        <tissue evidence="18">Gut</tissue>
    </source>
</reference>
<feature type="region of interest" description="Disordered" evidence="15">
    <location>
        <begin position="939"/>
        <end position="968"/>
    </location>
</feature>
<feature type="compositionally biased region" description="Basic residues" evidence="15">
    <location>
        <begin position="675"/>
        <end position="685"/>
    </location>
</feature>
<dbReference type="CDD" id="cd14061">
    <property type="entry name" value="STKc_MLK"/>
    <property type="match status" value="1"/>
</dbReference>
<feature type="compositionally biased region" description="Polar residues" evidence="15">
    <location>
        <begin position="756"/>
        <end position="773"/>
    </location>
</feature>
<dbReference type="PROSITE" id="PS50011">
    <property type="entry name" value="PROTEIN_KINASE_DOM"/>
    <property type="match status" value="1"/>
</dbReference>
<dbReference type="Gene3D" id="1.10.510.10">
    <property type="entry name" value="Transferase(Phosphotransferase) domain 1"/>
    <property type="match status" value="1"/>
</dbReference>
<dbReference type="EMBL" id="GEGO01006616">
    <property type="protein sequence ID" value="JAR88788.1"/>
    <property type="molecule type" value="Transcribed_RNA"/>
</dbReference>
<dbReference type="EMBL" id="GEFM01005252">
    <property type="protein sequence ID" value="JAP70544.1"/>
    <property type="molecule type" value="mRNA"/>
</dbReference>
<feature type="region of interest" description="Disordered" evidence="15">
    <location>
        <begin position="473"/>
        <end position="528"/>
    </location>
</feature>
<evidence type="ECO:0000256" key="13">
    <source>
        <dbReference type="PROSITE-ProRule" id="PRU00192"/>
    </source>
</evidence>
<dbReference type="SUPFAM" id="SSF56112">
    <property type="entry name" value="Protein kinase-like (PK-like)"/>
    <property type="match status" value="1"/>
</dbReference>
<evidence type="ECO:0000256" key="8">
    <source>
        <dbReference type="ARBA" id="ARBA00022741"/>
    </source>
</evidence>
<dbReference type="SMART" id="SM00220">
    <property type="entry name" value="S_TKc"/>
    <property type="match status" value="1"/>
</dbReference>
<dbReference type="InterPro" id="IPR008271">
    <property type="entry name" value="Ser/Thr_kinase_AS"/>
</dbReference>
<keyword evidence="10 14" id="KW-0067">ATP-binding</keyword>
<keyword evidence="6" id="KW-0808">Transferase</keyword>
<feature type="compositionally biased region" description="Low complexity" evidence="15">
    <location>
        <begin position="718"/>
        <end position="755"/>
    </location>
</feature>
<feature type="region of interest" description="Disordered" evidence="15">
    <location>
        <begin position="675"/>
        <end position="781"/>
    </location>
</feature>
<dbReference type="PROSITE" id="PS00108">
    <property type="entry name" value="PROTEIN_KINASE_ST"/>
    <property type="match status" value="1"/>
</dbReference>
<evidence type="ECO:0000256" key="5">
    <source>
        <dbReference type="ARBA" id="ARBA00022527"/>
    </source>
</evidence>
<comment type="similarity">
    <text evidence="2">Belongs to the protein kinase superfamily. STE Ser/Thr protein kinase family. MAP kinase kinase kinase subfamily.</text>
</comment>
<keyword evidence="5" id="KW-0723">Serine/threonine-protein kinase</keyword>
<evidence type="ECO:0000256" key="15">
    <source>
        <dbReference type="SAM" id="MobiDB-lite"/>
    </source>
</evidence>
<dbReference type="PROSITE" id="PS50002">
    <property type="entry name" value="SH3"/>
    <property type="match status" value="1"/>
</dbReference>
<dbReference type="InterPro" id="IPR000719">
    <property type="entry name" value="Prot_kinase_dom"/>
</dbReference>
<feature type="region of interest" description="Disordered" evidence="15">
    <location>
        <begin position="625"/>
        <end position="646"/>
    </location>
</feature>
<dbReference type="GO" id="GO:0006950">
    <property type="term" value="P:response to stress"/>
    <property type="evidence" value="ECO:0007669"/>
    <property type="project" value="UniProtKB-ARBA"/>
</dbReference>
<dbReference type="SUPFAM" id="SSF50044">
    <property type="entry name" value="SH3-domain"/>
    <property type="match status" value="1"/>
</dbReference>
<dbReference type="AlphaFoldDB" id="A0A131XTB5"/>
<keyword evidence="9 18" id="KW-0418">Kinase</keyword>
<dbReference type="Pfam" id="PF00018">
    <property type="entry name" value="SH3_1"/>
    <property type="match status" value="1"/>
</dbReference>
<dbReference type="PANTHER" id="PTHR44329:SF293">
    <property type="entry name" value="MITOGEN-ACTIVATED PROTEIN KINASE KINASE KINASE"/>
    <property type="match status" value="1"/>
</dbReference>
<protein>
    <recommendedName>
        <fullName evidence="3">mitogen-activated protein kinase kinase kinase</fullName>
        <ecNumber evidence="3">2.7.11.25</ecNumber>
    </recommendedName>
</protein>
<dbReference type="Gene3D" id="3.30.200.20">
    <property type="entry name" value="Phosphorylase Kinase, domain 1"/>
    <property type="match status" value="1"/>
</dbReference>
<feature type="region of interest" description="Disordered" evidence="15">
    <location>
        <begin position="814"/>
        <end position="924"/>
    </location>
</feature>
<feature type="domain" description="SH3" evidence="16">
    <location>
        <begin position="1"/>
        <end position="58"/>
    </location>
</feature>
<dbReference type="GO" id="GO:0005524">
    <property type="term" value="F:ATP binding"/>
    <property type="evidence" value="ECO:0007669"/>
    <property type="project" value="UniProtKB-UniRule"/>
</dbReference>